<dbReference type="InterPro" id="IPR002921">
    <property type="entry name" value="Fungal_lipase-type"/>
</dbReference>
<keyword evidence="4" id="KW-0378">Hydrolase</keyword>
<dbReference type="Proteomes" id="UP001558713">
    <property type="component" value="Unassembled WGS sequence"/>
</dbReference>
<evidence type="ECO:0000256" key="2">
    <source>
        <dbReference type="ARBA" id="ARBA00004496"/>
    </source>
</evidence>
<evidence type="ECO:0000259" key="7">
    <source>
        <dbReference type="Pfam" id="PF01764"/>
    </source>
</evidence>
<evidence type="ECO:0000256" key="6">
    <source>
        <dbReference type="ARBA" id="ARBA00023242"/>
    </source>
</evidence>
<evidence type="ECO:0000256" key="1">
    <source>
        <dbReference type="ARBA" id="ARBA00004123"/>
    </source>
</evidence>
<evidence type="ECO:0000313" key="10">
    <source>
        <dbReference type="Proteomes" id="UP001558713"/>
    </source>
</evidence>
<dbReference type="GO" id="GO:0006952">
    <property type="term" value="P:defense response"/>
    <property type="evidence" value="ECO:0007669"/>
    <property type="project" value="UniProtKB-KW"/>
</dbReference>
<gene>
    <name evidence="9" type="ORF">V5N11_004493</name>
</gene>
<evidence type="ECO:0000256" key="4">
    <source>
        <dbReference type="ARBA" id="ARBA00022801"/>
    </source>
</evidence>
<dbReference type="EMBL" id="JBANAX010000059">
    <property type="protein sequence ID" value="KAL1223953.1"/>
    <property type="molecule type" value="Genomic_DNA"/>
</dbReference>
<reference evidence="9 10" key="1">
    <citation type="submission" date="2024-04" db="EMBL/GenBank/DDBJ databases">
        <title>Genome assembly C_amara_ONT_v2.</title>
        <authorList>
            <person name="Yant L."/>
            <person name="Moore C."/>
            <person name="Slenker M."/>
        </authorList>
    </citation>
    <scope>NUCLEOTIDE SEQUENCE [LARGE SCALE GENOMIC DNA]</scope>
    <source>
        <tissue evidence="9">Leaf</tissue>
    </source>
</reference>
<feature type="domain" description="Fungal lipase-type" evidence="7">
    <location>
        <begin position="93"/>
        <end position="184"/>
    </location>
</feature>
<keyword evidence="6" id="KW-0539">Nucleus</keyword>
<protein>
    <submittedName>
        <fullName evidence="9">Senescence-associated carboxylesterase</fullName>
    </submittedName>
</protein>
<keyword evidence="10" id="KW-1185">Reference proteome</keyword>
<dbReference type="Pfam" id="PF01764">
    <property type="entry name" value="Lipase_3"/>
    <property type="match status" value="1"/>
</dbReference>
<evidence type="ECO:0000256" key="3">
    <source>
        <dbReference type="ARBA" id="ARBA00022490"/>
    </source>
</evidence>
<dbReference type="GO" id="GO:0016787">
    <property type="term" value="F:hydrolase activity"/>
    <property type="evidence" value="ECO:0007669"/>
    <property type="project" value="UniProtKB-KW"/>
</dbReference>
<accession>A0ABD1C3A2</accession>
<organism evidence="9 10">
    <name type="scientific">Cardamine amara subsp. amara</name>
    <dbReference type="NCBI Taxonomy" id="228776"/>
    <lineage>
        <taxon>Eukaryota</taxon>
        <taxon>Viridiplantae</taxon>
        <taxon>Streptophyta</taxon>
        <taxon>Embryophyta</taxon>
        <taxon>Tracheophyta</taxon>
        <taxon>Spermatophyta</taxon>
        <taxon>Magnoliopsida</taxon>
        <taxon>eudicotyledons</taxon>
        <taxon>Gunneridae</taxon>
        <taxon>Pentapetalae</taxon>
        <taxon>rosids</taxon>
        <taxon>malvids</taxon>
        <taxon>Brassicales</taxon>
        <taxon>Brassicaceae</taxon>
        <taxon>Cardamineae</taxon>
        <taxon>Cardamine</taxon>
    </lineage>
</organism>
<dbReference type="Pfam" id="PF18117">
    <property type="entry name" value="EDS1_EP"/>
    <property type="match status" value="1"/>
</dbReference>
<dbReference type="GO" id="GO:0005634">
    <property type="term" value="C:nucleus"/>
    <property type="evidence" value="ECO:0007669"/>
    <property type="project" value="UniProtKB-SubCell"/>
</dbReference>
<keyword evidence="3" id="KW-0963">Cytoplasm</keyword>
<name>A0ABD1C3A2_CARAN</name>
<feature type="domain" description="EDS1 EP" evidence="8">
    <location>
        <begin position="291"/>
        <end position="489"/>
    </location>
</feature>
<evidence type="ECO:0000259" key="8">
    <source>
        <dbReference type="Pfam" id="PF18117"/>
    </source>
</evidence>
<dbReference type="GO" id="GO:0005737">
    <property type="term" value="C:cytoplasm"/>
    <property type="evidence" value="ECO:0007669"/>
    <property type="project" value="UniProtKB-SubCell"/>
</dbReference>
<dbReference type="InterPro" id="IPR041266">
    <property type="entry name" value="EDS1_EP"/>
</dbReference>
<proteinExistence type="predicted"/>
<sequence>MEDSSVKGLALGNLVLSSGLLHNSWSKISELHESRPNQDSSSLGIKTYQEAKYTLVVFDAKSIYSNSSASTLLKSETMNPFPLLFSEKIPSFSVHASAFSLFTSAYESLTELKSKLLELLRSRKPVIITGAALGGSVASLFTLWLLETIDPRLKRPLCITFGSPLIGDASLQQILENSVRNSCFLHVADAAKTCIKSDFFKPFGTYLICFGSECICIQDPEVVTELLLNGVDFYQVDYGKVIRRLDQSVLSMTDSKLIPHEVIKRMIERPEKPKVDLHKKLIDMKISMMYIEWYKKMCKKDKIGYYDGFKTETFFSEFQNVCFINIKNHKINLNDFWKSVVEEVEKKPPSDTSIRKRYILSGNSYRKMMEPLDIAEYYLDGRKEYRNLGRSHHYVMLEKWFIEENRDLSDLLTFDSCFWAEVEESLIVINLLKTTVGMRDRELLTVHLVRFEEYVWGMIIRREVSPEIFWEKSCFMGWWKEYKAIKGSNSPPSDFMEYMNTEMYESYGQPMKERIY</sequence>
<evidence type="ECO:0000313" key="9">
    <source>
        <dbReference type="EMBL" id="KAL1223953.1"/>
    </source>
</evidence>
<comment type="subcellular location">
    <subcellularLocation>
        <location evidence="2">Cytoplasm</location>
    </subcellularLocation>
    <subcellularLocation>
        <location evidence="1">Nucleus</location>
    </subcellularLocation>
</comment>
<dbReference type="SUPFAM" id="SSF53474">
    <property type="entry name" value="alpha/beta-Hydrolases"/>
    <property type="match status" value="1"/>
</dbReference>
<comment type="caution">
    <text evidence="9">The sequence shown here is derived from an EMBL/GenBank/DDBJ whole genome shotgun (WGS) entry which is preliminary data.</text>
</comment>
<dbReference type="PANTHER" id="PTHR46898:SF3">
    <property type="entry name" value="FUNGAL LIPASE-LIKE DOMAIN-CONTAINING PROTEIN"/>
    <property type="match status" value="1"/>
</dbReference>
<evidence type="ECO:0000256" key="5">
    <source>
        <dbReference type="ARBA" id="ARBA00022821"/>
    </source>
</evidence>
<keyword evidence="5" id="KW-0611">Plant defense</keyword>
<dbReference type="PANTHER" id="PTHR46898">
    <property type="entry name" value="SENESCENCE-ASSOCIATED CARBOXYLESTERASE 101"/>
    <property type="match status" value="1"/>
</dbReference>
<dbReference type="InterPro" id="IPR029058">
    <property type="entry name" value="AB_hydrolase_fold"/>
</dbReference>
<dbReference type="Gene3D" id="3.40.50.1820">
    <property type="entry name" value="alpha/beta hydrolase"/>
    <property type="match status" value="1"/>
</dbReference>
<dbReference type="InterPro" id="IPR044603">
    <property type="entry name" value="SAG101-like"/>
</dbReference>
<dbReference type="AlphaFoldDB" id="A0ABD1C3A2"/>